<dbReference type="Proteomes" id="UP001433508">
    <property type="component" value="Unassembled WGS sequence"/>
</dbReference>
<evidence type="ECO:0000313" key="1">
    <source>
        <dbReference type="EMBL" id="KAK9237345.1"/>
    </source>
</evidence>
<organism evidence="1 2">
    <name type="scientific">Lipomyces kononenkoae</name>
    <name type="common">Yeast</name>
    <dbReference type="NCBI Taxonomy" id="34357"/>
    <lineage>
        <taxon>Eukaryota</taxon>
        <taxon>Fungi</taxon>
        <taxon>Dikarya</taxon>
        <taxon>Ascomycota</taxon>
        <taxon>Saccharomycotina</taxon>
        <taxon>Lipomycetes</taxon>
        <taxon>Lipomycetales</taxon>
        <taxon>Lipomycetaceae</taxon>
        <taxon>Lipomyces</taxon>
    </lineage>
</organism>
<keyword evidence="2" id="KW-1185">Reference proteome</keyword>
<evidence type="ECO:0000313" key="2">
    <source>
        <dbReference type="Proteomes" id="UP001433508"/>
    </source>
</evidence>
<gene>
    <name evidence="1" type="ORF">V1525DRAFT_404108</name>
</gene>
<protein>
    <submittedName>
        <fullName evidence="1">Uncharacterized protein</fullName>
    </submittedName>
</protein>
<reference evidence="2" key="1">
    <citation type="journal article" date="2024" name="Front. Bioeng. Biotechnol.">
        <title>Genome-scale model development and genomic sequencing of the oleaginous clade Lipomyces.</title>
        <authorList>
            <person name="Czajka J.J."/>
            <person name="Han Y."/>
            <person name="Kim J."/>
            <person name="Mondo S.J."/>
            <person name="Hofstad B.A."/>
            <person name="Robles A."/>
            <person name="Haridas S."/>
            <person name="Riley R."/>
            <person name="LaButti K."/>
            <person name="Pangilinan J."/>
            <person name="Andreopoulos W."/>
            <person name="Lipzen A."/>
            <person name="Yan J."/>
            <person name="Wang M."/>
            <person name="Ng V."/>
            <person name="Grigoriev I.V."/>
            <person name="Spatafora J.W."/>
            <person name="Magnuson J.K."/>
            <person name="Baker S.E."/>
            <person name="Pomraning K.R."/>
        </authorList>
    </citation>
    <scope>NUCLEOTIDE SEQUENCE [LARGE SCALE GENOMIC DNA]</scope>
    <source>
        <strain evidence="2">CBS 7786</strain>
    </source>
</reference>
<comment type="caution">
    <text evidence="1">The sequence shown here is derived from an EMBL/GenBank/DDBJ whole genome shotgun (WGS) entry which is preliminary data.</text>
</comment>
<name>A0ACC3T101_LIPKO</name>
<sequence length="230" mass="24836">MPRTPVRRLVIHHDAADHNKENIPPSFSADRNSKQSAPLSVSGDNGRGEYPGTHHSALKTVYTTLSRPESRMPLREIFVSSPATPENAFVEYFISDTSLVESPVAESRSTSASSARLRKSIASRESTSTSTTIPSNDQAINHNSTHKQARLHRPAPTTTAKRDRHALAPKSTLSPSSAVAANRASSSLVSDQKRRTAMRSVPESKGAKPKQKSKIAQAGTKPPAGMVLLR</sequence>
<accession>A0ACC3T101</accession>
<proteinExistence type="predicted"/>
<dbReference type="EMBL" id="MU971370">
    <property type="protein sequence ID" value="KAK9237345.1"/>
    <property type="molecule type" value="Genomic_DNA"/>
</dbReference>